<keyword evidence="1" id="KW-0812">Transmembrane</keyword>
<accession>A0A2U3QID1</accession>
<keyword evidence="1" id="KW-0472">Membrane</keyword>
<dbReference type="InterPro" id="IPR012902">
    <property type="entry name" value="N_methyl_site"/>
</dbReference>
<keyword evidence="1" id="KW-1133">Transmembrane helix</keyword>
<gene>
    <name evidence="2" type="ORF">NBG4_450011</name>
</gene>
<keyword evidence="3" id="KW-1185">Reference proteome</keyword>
<dbReference type="OrthoDB" id="5405763at2"/>
<dbReference type="PROSITE" id="PS00409">
    <property type="entry name" value="PROKAR_NTER_METHYL"/>
    <property type="match status" value="1"/>
</dbReference>
<evidence type="ECO:0000313" key="3">
    <source>
        <dbReference type="Proteomes" id="UP000245125"/>
    </source>
</evidence>
<evidence type="ECO:0000313" key="2">
    <source>
        <dbReference type="EMBL" id="SPQ01164.1"/>
    </source>
</evidence>
<name>A0A2U3QID1_9BACT</name>
<reference evidence="3" key="1">
    <citation type="submission" date="2018-03" db="EMBL/GenBank/DDBJ databases">
        <authorList>
            <person name="Zecchin S."/>
        </authorList>
    </citation>
    <scope>NUCLEOTIDE SEQUENCE [LARGE SCALE GENOMIC DNA]</scope>
</reference>
<feature type="transmembrane region" description="Helical" evidence="1">
    <location>
        <begin position="21"/>
        <end position="43"/>
    </location>
</feature>
<dbReference type="AlphaFoldDB" id="A0A2U3QID1"/>
<evidence type="ECO:0000256" key="1">
    <source>
        <dbReference type="SAM" id="Phobius"/>
    </source>
</evidence>
<evidence type="ECO:0008006" key="4">
    <source>
        <dbReference type="Google" id="ProtNLM"/>
    </source>
</evidence>
<proteinExistence type="predicted"/>
<dbReference type="Proteomes" id="UP000245125">
    <property type="component" value="Unassembled WGS sequence"/>
</dbReference>
<dbReference type="NCBIfam" id="TIGR02532">
    <property type="entry name" value="IV_pilin_GFxxxE"/>
    <property type="match status" value="1"/>
</dbReference>
<organism evidence="2 3">
    <name type="scientific">Candidatus Sulfobium mesophilum</name>
    <dbReference type="NCBI Taxonomy" id="2016548"/>
    <lineage>
        <taxon>Bacteria</taxon>
        <taxon>Pseudomonadati</taxon>
        <taxon>Nitrospirota</taxon>
        <taxon>Nitrospiria</taxon>
        <taxon>Nitrospirales</taxon>
        <taxon>Nitrospiraceae</taxon>
        <taxon>Candidatus Sulfobium</taxon>
    </lineage>
</organism>
<dbReference type="EMBL" id="OUUY01000092">
    <property type="protein sequence ID" value="SPQ01164.1"/>
    <property type="molecule type" value="Genomic_DNA"/>
</dbReference>
<protein>
    <recommendedName>
        <fullName evidence="4">Prepilin-type N-terminal cleavage/methylation domain-containing protein</fullName>
    </recommendedName>
</protein>
<sequence length="127" mass="13940">MRRILSRCAIRCACCTTKGFTLLEIMLALAVVGGLLITLLYSLNYHLGIAESHETVTVASLLAKGKLLETENNPIASKGDFPDPYGQYHFTTEVKDSAYPGIVEFSVTVVNGNETVKLSELMEKKTR</sequence>